<dbReference type="STRING" id="156994.SAMN04488028_10931"/>
<keyword evidence="1" id="KW-0732">Signal</keyword>
<protein>
    <recommendedName>
        <fullName evidence="4">Lipoprotein</fullName>
    </recommendedName>
</protein>
<evidence type="ECO:0000256" key="1">
    <source>
        <dbReference type="SAM" id="SignalP"/>
    </source>
</evidence>
<dbReference type="RefSeq" id="WP_073124814.1">
    <property type="nucleotide sequence ID" value="NZ_FRAA01000009.1"/>
</dbReference>
<sequence>MNLISKSFLSAALLASVLFVSSCDKDDDGGSSTWTDAQIAELREESCEGTSDDACDCYVDKITEEYSYKEYSNLGFDDLEKLIEISTSCAG</sequence>
<feature type="signal peptide" evidence="1">
    <location>
        <begin position="1"/>
        <end position="22"/>
    </location>
</feature>
<dbReference type="AlphaFoldDB" id="A0A1M6VFI8"/>
<keyword evidence="3" id="KW-1185">Reference proteome</keyword>
<organism evidence="2 3">
    <name type="scientific">Reichenbachiella agariperforans</name>
    <dbReference type="NCBI Taxonomy" id="156994"/>
    <lineage>
        <taxon>Bacteria</taxon>
        <taxon>Pseudomonadati</taxon>
        <taxon>Bacteroidota</taxon>
        <taxon>Cytophagia</taxon>
        <taxon>Cytophagales</taxon>
        <taxon>Reichenbachiellaceae</taxon>
        <taxon>Reichenbachiella</taxon>
    </lineage>
</organism>
<evidence type="ECO:0000313" key="3">
    <source>
        <dbReference type="Proteomes" id="UP000184474"/>
    </source>
</evidence>
<feature type="chain" id="PRO_5012567940" description="Lipoprotein" evidence="1">
    <location>
        <begin position="23"/>
        <end position="91"/>
    </location>
</feature>
<gene>
    <name evidence="2" type="ORF">SAMN04488028_10931</name>
</gene>
<reference evidence="3" key="1">
    <citation type="submission" date="2016-11" db="EMBL/GenBank/DDBJ databases">
        <authorList>
            <person name="Varghese N."/>
            <person name="Submissions S."/>
        </authorList>
    </citation>
    <scope>NUCLEOTIDE SEQUENCE [LARGE SCALE GENOMIC DNA]</scope>
    <source>
        <strain evidence="3">DSM 26134</strain>
    </source>
</reference>
<dbReference type="PROSITE" id="PS51257">
    <property type="entry name" value="PROKAR_LIPOPROTEIN"/>
    <property type="match status" value="1"/>
</dbReference>
<dbReference type="EMBL" id="FRAA01000009">
    <property type="protein sequence ID" value="SHK80293.1"/>
    <property type="molecule type" value="Genomic_DNA"/>
</dbReference>
<evidence type="ECO:0008006" key="4">
    <source>
        <dbReference type="Google" id="ProtNLM"/>
    </source>
</evidence>
<name>A0A1M6VFI8_REIAG</name>
<accession>A0A1M6VFI8</accession>
<dbReference type="Proteomes" id="UP000184474">
    <property type="component" value="Unassembled WGS sequence"/>
</dbReference>
<proteinExistence type="predicted"/>
<evidence type="ECO:0000313" key="2">
    <source>
        <dbReference type="EMBL" id="SHK80293.1"/>
    </source>
</evidence>